<evidence type="ECO:0000259" key="7">
    <source>
        <dbReference type="Pfam" id="PF02885"/>
    </source>
</evidence>
<feature type="binding site" evidence="5">
    <location>
        <position position="110"/>
    </location>
    <ligand>
        <name>anthranilate</name>
        <dbReference type="ChEBI" id="CHEBI:16567"/>
        <label>1</label>
    </ligand>
</feature>
<feature type="domain" description="Glycosyl transferase family 3" evidence="6">
    <location>
        <begin position="73"/>
        <end position="322"/>
    </location>
</feature>
<evidence type="ECO:0000256" key="3">
    <source>
        <dbReference type="ARBA" id="ARBA00022822"/>
    </source>
</evidence>
<feature type="binding site" evidence="5">
    <location>
        <begin position="89"/>
        <end position="92"/>
    </location>
    <ligand>
        <name>5-phospho-alpha-D-ribose 1-diphosphate</name>
        <dbReference type="ChEBI" id="CHEBI:58017"/>
    </ligand>
</feature>
<evidence type="ECO:0000256" key="5">
    <source>
        <dbReference type="HAMAP-Rule" id="MF_00211"/>
    </source>
</evidence>
<dbReference type="HAMAP" id="MF_00211">
    <property type="entry name" value="TrpD"/>
    <property type="match status" value="1"/>
</dbReference>
<dbReference type="InterPro" id="IPR035902">
    <property type="entry name" value="Nuc_phospho_transferase"/>
</dbReference>
<keyword evidence="5" id="KW-0028">Amino-acid biosynthesis</keyword>
<comment type="catalytic activity">
    <reaction evidence="5">
        <text>N-(5-phospho-beta-D-ribosyl)anthranilate + diphosphate = 5-phospho-alpha-D-ribose 1-diphosphate + anthranilate</text>
        <dbReference type="Rhea" id="RHEA:11768"/>
        <dbReference type="ChEBI" id="CHEBI:16567"/>
        <dbReference type="ChEBI" id="CHEBI:18277"/>
        <dbReference type="ChEBI" id="CHEBI:33019"/>
        <dbReference type="ChEBI" id="CHEBI:58017"/>
        <dbReference type="EC" id="2.4.2.18"/>
    </reaction>
</comment>
<dbReference type="Gene3D" id="3.40.1030.10">
    <property type="entry name" value="Nucleoside phosphorylase/phosphoribosyltransferase catalytic domain"/>
    <property type="match status" value="1"/>
</dbReference>
<feature type="binding site" evidence="5">
    <location>
        <position position="79"/>
    </location>
    <ligand>
        <name>5-phospho-alpha-D-ribose 1-diphosphate</name>
        <dbReference type="ChEBI" id="CHEBI:58017"/>
    </ligand>
</feature>
<keyword evidence="4 5" id="KW-0057">Aromatic amino acid biosynthesis</keyword>
<dbReference type="EC" id="2.4.2.18" evidence="5"/>
<organism evidence="8 9">
    <name type="scientific">Lacticaseibacillus mingshuiensis</name>
    <dbReference type="NCBI Taxonomy" id="2799574"/>
    <lineage>
        <taxon>Bacteria</taxon>
        <taxon>Bacillati</taxon>
        <taxon>Bacillota</taxon>
        <taxon>Bacilli</taxon>
        <taxon>Lactobacillales</taxon>
        <taxon>Lactobacillaceae</taxon>
        <taxon>Lacticaseibacillus</taxon>
    </lineage>
</organism>
<evidence type="ECO:0000256" key="1">
    <source>
        <dbReference type="ARBA" id="ARBA00022676"/>
    </source>
</evidence>
<feature type="binding site" evidence="5">
    <location>
        <position position="224"/>
    </location>
    <ligand>
        <name>Mg(2+)</name>
        <dbReference type="ChEBI" id="CHEBI:18420"/>
        <label>2</label>
    </ligand>
</feature>
<accession>A0ABW4CGE4</accession>
<evidence type="ECO:0000256" key="2">
    <source>
        <dbReference type="ARBA" id="ARBA00022679"/>
    </source>
</evidence>
<feature type="binding site" evidence="5">
    <location>
        <begin position="82"/>
        <end position="83"/>
    </location>
    <ligand>
        <name>5-phospho-alpha-D-ribose 1-diphosphate</name>
        <dbReference type="ChEBI" id="CHEBI:58017"/>
    </ligand>
</feature>
<dbReference type="Gene3D" id="1.20.970.10">
    <property type="entry name" value="Transferase, Pyrimidine Nucleoside Phosphorylase, Chain C"/>
    <property type="match status" value="1"/>
</dbReference>
<dbReference type="Pfam" id="PF02885">
    <property type="entry name" value="Glycos_trans_3N"/>
    <property type="match status" value="1"/>
</dbReference>
<comment type="cofactor">
    <cofactor evidence="5">
        <name>Mg(2+)</name>
        <dbReference type="ChEBI" id="CHEBI:18420"/>
    </cofactor>
    <text evidence="5">Binds 2 magnesium ions per monomer.</text>
</comment>
<dbReference type="RefSeq" id="WP_203626055.1">
    <property type="nucleotide sequence ID" value="NZ_BOLQ01000001.1"/>
</dbReference>
<feature type="binding site" evidence="5">
    <location>
        <position position="225"/>
    </location>
    <ligand>
        <name>Mg(2+)</name>
        <dbReference type="ChEBI" id="CHEBI:18420"/>
        <label>1</label>
    </ligand>
</feature>
<feature type="binding site" evidence="5">
    <location>
        <position position="91"/>
    </location>
    <ligand>
        <name>Mg(2+)</name>
        <dbReference type="ChEBI" id="CHEBI:18420"/>
        <label>1</label>
    </ligand>
</feature>
<comment type="caution">
    <text evidence="5">Lacks conserved residue(s) required for the propagation of feature annotation.</text>
</comment>
<dbReference type="InterPro" id="IPR000312">
    <property type="entry name" value="Glycosyl_Trfase_fam3"/>
</dbReference>
<dbReference type="SUPFAM" id="SSF52418">
    <property type="entry name" value="Nucleoside phosphorylase/phosphoribosyltransferase catalytic domain"/>
    <property type="match status" value="1"/>
</dbReference>
<feature type="binding site" evidence="5">
    <location>
        <position position="87"/>
    </location>
    <ligand>
        <name>5-phospho-alpha-D-ribose 1-diphosphate</name>
        <dbReference type="ChEBI" id="CHEBI:58017"/>
    </ligand>
</feature>
<keyword evidence="9" id="KW-1185">Reference proteome</keyword>
<comment type="subunit">
    <text evidence="5">Homodimer.</text>
</comment>
<keyword evidence="3 5" id="KW-0822">Tryptophan biosynthesis</keyword>
<dbReference type="SUPFAM" id="SSF47648">
    <property type="entry name" value="Nucleoside phosphorylase/phosphoribosyltransferase N-terminal domain"/>
    <property type="match status" value="1"/>
</dbReference>
<feature type="binding site" evidence="5">
    <location>
        <begin position="107"/>
        <end position="115"/>
    </location>
    <ligand>
        <name>5-phospho-alpha-D-ribose 1-diphosphate</name>
        <dbReference type="ChEBI" id="CHEBI:58017"/>
    </ligand>
</feature>
<gene>
    <name evidence="5 8" type="primary">trpD</name>
    <name evidence="8" type="ORF">ACFQ4P_01435</name>
</gene>
<sequence length="340" mass="35527">MINETIQTLLDQKDLTFAETKATHDELMSGETPDALIASYLTAMAAKGATATEIAGAADSMRQKALAFDPQEPVLKVVGTGGDHANTFNISTTSLFVIAAAGVKIAKHGNRAASSRSGAADVLEALGFDINASVATSEALLAKYNLCFLFAQKYHQAMRFVGPTRKVLGFPTIFNLIGPLSNPAKPTYELLGVYRKDLLQPMAEALVQLGVVKGMVIRGEDGLDEITVAGKTDAIFIDHGQLTDMTLDPQDYGIAIADQAALVGGTPAENAVITRRILSGQDQGAKRDAVRMNAGVAIYLAGGAPSIKAGIAKATEILANVAASRLLDTVLAANGKKVSA</sequence>
<keyword evidence="1 5" id="KW-0328">Glycosyltransferase</keyword>
<protein>
    <recommendedName>
        <fullName evidence="5">Anthranilate phosphoribosyltransferase</fullName>
        <ecNumber evidence="5">2.4.2.18</ecNumber>
    </recommendedName>
</protein>
<dbReference type="NCBIfam" id="TIGR01245">
    <property type="entry name" value="trpD"/>
    <property type="match status" value="1"/>
</dbReference>
<dbReference type="PANTHER" id="PTHR43285">
    <property type="entry name" value="ANTHRANILATE PHOSPHORIBOSYLTRANSFERASE"/>
    <property type="match status" value="1"/>
</dbReference>
<dbReference type="GO" id="GO:0004048">
    <property type="term" value="F:anthranilate phosphoribosyltransferase activity"/>
    <property type="evidence" value="ECO:0007669"/>
    <property type="project" value="UniProtKB-EC"/>
</dbReference>
<feature type="domain" description="Glycosyl transferase family 3 N-terminal" evidence="7">
    <location>
        <begin position="4"/>
        <end position="65"/>
    </location>
</feature>
<proteinExistence type="inferred from homology"/>
<comment type="function">
    <text evidence="5">Catalyzes the transfer of the phosphoribosyl group of 5-phosphorylribose-1-pyrophosphate (PRPP) to anthranilate to yield N-(5'-phosphoribosyl)-anthranilate (PRA).</text>
</comment>
<feature type="binding site" evidence="5">
    <location>
        <position position="165"/>
    </location>
    <ligand>
        <name>anthranilate</name>
        <dbReference type="ChEBI" id="CHEBI:16567"/>
        <label>2</label>
    </ligand>
</feature>
<dbReference type="InterPro" id="IPR036320">
    <property type="entry name" value="Glycosyl_Trfase_fam3_N_dom_sf"/>
</dbReference>
<reference evidence="9" key="1">
    <citation type="journal article" date="2019" name="Int. J. Syst. Evol. Microbiol.">
        <title>The Global Catalogue of Microorganisms (GCM) 10K type strain sequencing project: providing services to taxonomists for standard genome sequencing and annotation.</title>
        <authorList>
            <consortium name="The Broad Institute Genomics Platform"/>
            <consortium name="The Broad Institute Genome Sequencing Center for Infectious Disease"/>
            <person name="Wu L."/>
            <person name="Ma J."/>
        </authorList>
    </citation>
    <scope>NUCLEOTIDE SEQUENCE [LARGE SCALE GENOMIC DNA]</scope>
    <source>
        <strain evidence="9">CCM 8980</strain>
    </source>
</reference>
<feature type="binding site" evidence="5">
    <location>
        <position position="79"/>
    </location>
    <ligand>
        <name>anthranilate</name>
        <dbReference type="ChEBI" id="CHEBI:16567"/>
        <label>1</label>
    </ligand>
</feature>
<evidence type="ECO:0000256" key="4">
    <source>
        <dbReference type="ARBA" id="ARBA00023141"/>
    </source>
</evidence>
<dbReference type="PANTHER" id="PTHR43285:SF2">
    <property type="entry name" value="ANTHRANILATE PHOSPHORIBOSYLTRANSFERASE"/>
    <property type="match status" value="1"/>
</dbReference>
<comment type="pathway">
    <text evidence="5">Amino-acid biosynthesis; L-tryptophan biosynthesis; L-tryptophan from chorismate: step 2/5.</text>
</comment>
<dbReference type="EMBL" id="JBHTOC010000001">
    <property type="protein sequence ID" value="MFD1428910.1"/>
    <property type="molecule type" value="Genomic_DNA"/>
</dbReference>
<comment type="similarity">
    <text evidence="5">Belongs to the anthranilate phosphoribosyltransferase family.</text>
</comment>
<dbReference type="InterPro" id="IPR017459">
    <property type="entry name" value="Glycosyl_Trfase_fam3_N_dom"/>
</dbReference>
<name>A0ABW4CGE4_9LACO</name>
<keyword evidence="5" id="KW-0460">Magnesium</keyword>
<evidence type="ECO:0000259" key="6">
    <source>
        <dbReference type="Pfam" id="PF00591"/>
    </source>
</evidence>
<keyword evidence="5" id="KW-0479">Metal-binding</keyword>
<dbReference type="InterPro" id="IPR005940">
    <property type="entry name" value="Anthranilate_Pribosyl_Tfrase"/>
</dbReference>
<feature type="binding site" evidence="5">
    <location>
        <position position="225"/>
    </location>
    <ligand>
        <name>Mg(2+)</name>
        <dbReference type="ChEBI" id="CHEBI:18420"/>
        <label>2</label>
    </ligand>
</feature>
<keyword evidence="2 5" id="KW-0808">Transferase</keyword>
<dbReference type="Pfam" id="PF00591">
    <property type="entry name" value="Glycos_transf_3"/>
    <property type="match status" value="1"/>
</dbReference>
<evidence type="ECO:0000313" key="8">
    <source>
        <dbReference type="EMBL" id="MFD1428910.1"/>
    </source>
</evidence>
<evidence type="ECO:0000313" key="9">
    <source>
        <dbReference type="Proteomes" id="UP001597196"/>
    </source>
</evidence>
<dbReference type="Proteomes" id="UP001597196">
    <property type="component" value="Unassembled WGS sequence"/>
</dbReference>
<comment type="caution">
    <text evidence="8">The sequence shown here is derived from an EMBL/GenBank/DDBJ whole genome shotgun (WGS) entry which is preliminary data.</text>
</comment>
<feature type="binding site" evidence="5">
    <location>
        <position position="119"/>
    </location>
    <ligand>
        <name>5-phospho-alpha-D-ribose 1-diphosphate</name>
        <dbReference type="ChEBI" id="CHEBI:58017"/>
    </ligand>
</feature>